<feature type="chain" id="PRO_5003374955" evidence="1">
    <location>
        <begin position="23"/>
        <end position="140"/>
    </location>
</feature>
<reference evidence="3" key="1">
    <citation type="journal article" date="2011" name="Genetics">
        <title>Massive changes in genome architecture accompany the transition to self-fertility in the filamentous fungus Neurospora tetrasperma.</title>
        <authorList>
            <person name="Ellison C.E."/>
            <person name="Stajich J.E."/>
            <person name="Jacobson D.J."/>
            <person name="Natvig D.O."/>
            <person name="Lapidus A."/>
            <person name="Foster B."/>
            <person name="Aerts A."/>
            <person name="Riley R."/>
            <person name="Lindquist E.A."/>
            <person name="Grigoriev I.V."/>
            <person name="Taylor J.W."/>
        </authorList>
    </citation>
    <scope>NUCLEOTIDE SEQUENCE [LARGE SCALE GENOMIC DNA]</scope>
    <source>
        <strain evidence="3">FGSC 2508 / P0657</strain>
    </source>
</reference>
<gene>
    <name evidence="2" type="ORF">NEUTE1DRAFT_99736</name>
</gene>
<dbReference type="GeneID" id="20831975"/>
<protein>
    <submittedName>
        <fullName evidence="2">Uncharacterized protein</fullName>
    </submittedName>
</protein>
<name>F8MH54_NEUT8</name>
<dbReference type="HOGENOM" id="CLU_129437_0_0_1"/>
<evidence type="ECO:0000256" key="1">
    <source>
        <dbReference type="SAM" id="SignalP"/>
    </source>
</evidence>
<dbReference type="Proteomes" id="UP000008065">
    <property type="component" value="Unassembled WGS sequence"/>
</dbReference>
<dbReference type="VEuPathDB" id="FungiDB:NEUTE1DRAFT_99736"/>
<dbReference type="AlphaFoldDB" id="F8MH54"/>
<proteinExistence type="predicted"/>
<dbReference type="OrthoDB" id="4578697at2759"/>
<evidence type="ECO:0000313" key="3">
    <source>
        <dbReference type="Proteomes" id="UP000008065"/>
    </source>
</evidence>
<organism evidence="2 3">
    <name type="scientific">Neurospora tetrasperma (strain FGSC 2508 / ATCC MYA-4615 / P0657)</name>
    <dbReference type="NCBI Taxonomy" id="510951"/>
    <lineage>
        <taxon>Eukaryota</taxon>
        <taxon>Fungi</taxon>
        <taxon>Dikarya</taxon>
        <taxon>Ascomycota</taxon>
        <taxon>Pezizomycotina</taxon>
        <taxon>Sordariomycetes</taxon>
        <taxon>Sordariomycetidae</taxon>
        <taxon>Sordariales</taxon>
        <taxon>Sordariaceae</taxon>
        <taxon>Neurospora</taxon>
    </lineage>
</organism>
<dbReference type="EMBL" id="GL891303">
    <property type="protein sequence ID" value="EGO59570.1"/>
    <property type="molecule type" value="Genomic_DNA"/>
</dbReference>
<keyword evidence="1" id="KW-0732">Signal</keyword>
<keyword evidence="3" id="KW-1185">Reference proteome</keyword>
<feature type="signal peptide" evidence="1">
    <location>
        <begin position="1"/>
        <end position="22"/>
    </location>
</feature>
<sequence>MKFTTTLAGLAALIASAAPSLAQHATSATVTGFSATRNATHINYRAIINVNPENALATFTHSTPGTTLPTNSGAWTSTDPKLVLRFNVVSAVNQVRVLLSDTHVVGNTVNLDYFSPFSDWQGAGAAASAVYTGPASFTLT</sequence>
<dbReference type="RefSeq" id="XP_009849791.1">
    <property type="nucleotide sequence ID" value="XM_009851489.1"/>
</dbReference>
<accession>F8MH54</accession>
<dbReference type="KEGG" id="nte:NEUTE1DRAFT99736"/>
<evidence type="ECO:0000313" key="2">
    <source>
        <dbReference type="EMBL" id="EGO59570.1"/>
    </source>
</evidence>